<dbReference type="GO" id="GO:0016020">
    <property type="term" value="C:membrane"/>
    <property type="evidence" value="ECO:0007669"/>
    <property type="project" value="TreeGrafter"/>
</dbReference>
<dbReference type="GeneID" id="8848217"/>
<dbReference type="SUPFAM" id="SSF82866">
    <property type="entry name" value="Multidrug efflux transporter AcrB transmembrane domain"/>
    <property type="match status" value="2"/>
</dbReference>
<feature type="transmembrane region" description="Helical" evidence="4">
    <location>
        <begin position="759"/>
        <end position="778"/>
    </location>
</feature>
<evidence type="ECO:0000259" key="5">
    <source>
        <dbReference type="PROSITE" id="PS50156"/>
    </source>
</evidence>
<dbReference type="RefSeq" id="XP_002677156.1">
    <property type="nucleotide sequence ID" value="XM_002677110.1"/>
</dbReference>
<feature type="transmembrane region" description="Helical" evidence="4">
    <location>
        <begin position="835"/>
        <end position="858"/>
    </location>
</feature>
<evidence type="ECO:0000313" key="6">
    <source>
        <dbReference type="EMBL" id="EFC44412.1"/>
    </source>
</evidence>
<dbReference type="EMBL" id="GG738868">
    <property type="protein sequence ID" value="EFC44412.1"/>
    <property type="molecule type" value="Genomic_DNA"/>
</dbReference>
<accession>D2VF79</accession>
<keyword evidence="4" id="KW-1133">Transmembrane helix</keyword>
<dbReference type="InterPro" id="IPR000731">
    <property type="entry name" value="SSD"/>
</dbReference>
<dbReference type="PROSITE" id="PS50156">
    <property type="entry name" value="SSD"/>
    <property type="match status" value="1"/>
</dbReference>
<evidence type="ECO:0000313" key="7">
    <source>
        <dbReference type="Proteomes" id="UP000006671"/>
    </source>
</evidence>
<reference evidence="6 7" key="1">
    <citation type="journal article" date="2010" name="Cell">
        <title>The genome of Naegleria gruberi illuminates early eukaryotic versatility.</title>
        <authorList>
            <person name="Fritz-Laylin L.K."/>
            <person name="Prochnik S.E."/>
            <person name="Ginger M.L."/>
            <person name="Dacks J.B."/>
            <person name="Carpenter M.L."/>
            <person name="Field M.C."/>
            <person name="Kuo A."/>
            <person name="Paredez A."/>
            <person name="Chapman J."/>
            <person name="Pham J."/>
            <person name="Shu S."/>
            <person name="Neupane R."/>
            <person name="Cipriano M."/>
            <person name="Mancuso J."/>
            <person name="Tu H."/>
            <person name="Salamov A."/>
            <person name="Lindquist E."/>
            <person name="Shapiro H."/>
            <person name="Lucas S."/>
            <person name="Grigoriev I.V."/>
            <person name="Cande W.Z."/>
            <person name="Fulton C."/>
            <person name="Rokhsar D.S."/>
            <person name="Dawson S.C."/>
        </authorList>
    </citation>
    <scope>NUCLEOTIDE SEQUENCE [LARGE SCALE GENOMIC DNA]</scope>
    <source>
        <strain evidence="6 7">NEG-M</strain>
    </source>
</reference>
<feature type="domain" description="SSD" evidence="5">
    <location>
        <begin position="181"/>
        <end position="360"/>
    </location>
</feature>
<evidence type="ECO:0000256" key="1">
    <source>
        <dbReference type="ARBA" id="ARBA00005585"/>
    </source>
</evidence>
<evidence type="ECO:0000256" key="4">
    <source>
        <dbReference type="SAM" id="Phobius"/>
    </source>
</evidence>
<dbReference type="PANTHER" id="PTHR10796:SF92">
    <property type="entry name" value="PATCHED-RELATED, ISOFORM A"/>
    <property type="match status" value="1"/>
</dbReference>
<dbReference type="InterPro" id="IPR051697">
    <property type="entry name" value="Patched_domain-protein"/>
</dbReference>
<sequence>MDIISKDTILYFHQIINQVNQLNSTTFDGKNVFFEDICLRMDSSGCMTLDIMSFWDFNKDKLMKDSNIHKTLSIPKRLSSGDLLESESILGSVEWNPIKTTILKAKALKYYAILLSDHENEITAWEKEFSNLMERTRKELNKFEKLNENVEYVSPGNVTLYYNSQYSLTQDITDTFVSVGPMFLISFSITLVMVVTTLVLMRGDSKDSIILRILIGFLSIILIVMDIFSSFGIVHLIFGYNLNPLSAQALPLFLVGIGSDGLFILQTYFNRYREGLSELTNESENETLYEKFVKNSGRYYREVISALIFTLIVMCCILMFVVIVMKHPIIMAISVAWQTMVSVIFLFFTAIFGITPLLVLEFKFNSKRQELFVPVPSTDSMNLDNAEDNIQEGNEIDEEEMESSVNQNSAQKETEEEPTIQFTQLDEMQVTENVEQQPESQKDDLPKYRVDRIIYKIFDYAFNKPKYPIVHVILILLAICGIVGSITIIASIGEEPFTMTDLYAKSSQLTSFLHHYNSHYGDLEYPGYLVMYNTENSTNDRIDFASPSMANLLENVYESPPTFMKAQINWFSYFKTWIFFMSSHSEEFRANRFKVPPQKFNSWMDEFTHHTLFSNLASFVISKQVSNNMTAARIVFSNKNFLNSEVTAVIEKQNLEFMKKLSIDYPETGLKPTKNSFIVNDMDLIFESFASDPFNVGIICTLAILSVAIVSVFVTSIFEIPILKNGKLSLFINILICSIITCFLTLITLIELVAGLRLLRIPINGLSIMNFTLQIGLFSEYLFQITKAFILTKSVKKAYTLLTIPLLICSLSTVVSILPLAFHDIKIVKKYFFDIIILGQGILLFNVLVIFPAILSLIEKLRSRKIPAL</sequence>
<name>D2VF79_NAEGR</name>
<feature type="transmembrane region" description="Helical" evidence="4">
    <location>
        <begin position="337"/>
        <end position="360"/>
    </location>
</feature>
<feature type="coiled-coil region" evidence="2">
    <location>
        <begin position="115"/>
        <end position="153"/>
    </location>
</feature>
<dbReference type="PANTHER" id="PTHR10796">
    <property type="entry name" value="PATCHED-RELATED"/>
    <property type="match status" value="1"/>
</dbReference>
<feature type="transmembrane region" description="Helical" evidence="4">
    <location>
        <begin position="799"/>
        <end position="823"/>
    </location>
</feature>
<protein>
    <submittedName>
        <fullName evidence="6">Predicted protein</fullName>
    </submittedName>
</protein>
<feature type="transmembrane region" description="Helical" evidence="4">
    <location>
        <begin position="213"/>
        <end position="238"/>
    </location>
</feature>
<keyword evidence="4" id="KW-0812">Transmembrane</keyword>
<keyword evidence="7" id="KW-1185">Reference proteome</keyword>
<feature type="region of interest" description="Disordered" evidence="3">
    <location>
        <begin position="395"/>
        <end position="420"/>
    </location>
</feature>
<proteinExistence type="inferred from homology"/>
<organism evidence="7">
    <name type="scientific">Naegleria gruberi</name>
    <name type="common">Amoeba</name>
    <dbReference type="NCBI Taxonomy" id="5762"/>
    <lineage>
        <taxon>Eukaryota</taxon>
        <taxon>Discoba</taxon>
        <taxon>Heterolobosea</taxon>
        <taxon>Tetramitia</taxon>
        <taxon>Eutetramitia</taxon>
        <taxon>Vahlkampfiidae</taxon>
        <taxon>Naegleria</taxon>
    </lineage>
</organism>
<feature type="transmembrane region" description="Helical" evidence="4">
    <location>
        <begin position="696"/>
        <end position="718"/>
    </location>
</feature>
<evidence type="ECO:0000256" key="3">
    <source>
        <dbReference type="SAM" id="MobiDB-lite"/>
    </source>
</evidence>
<gene>
    <name evidence="6" type="ORF">NAEGRDRAFT_67529</name>
</gene>
<dbReference type="KEGG" id="ngr:NAEGRDRAFT_67529"/>
<dbReference type="Gene3D" id="1.20.1640.10">
    <property type="entry name" value="Multidrug efflux transporter AcrB transmembrane domain"/>
    <property type="match status" value="1"/>
</dbReference>
<feature type="transmembrane region" description="Helical" evidence="4">
    <location>
        <begin position="182"/>
        <end position="201"/>
    </location>
</feature>
<dbReference type="Proteomes" id="UP000006671">
    <property type="component" value="Unassembled WGS sequence"/>
</dbReference>
<dbReference type="InParanoid" id="D2VF79"/>
<dbReference type="VEuPathDB" id="AmoebaDB:NAEGRDRAFT_67529"/>
<dbReference type="AlphaFoldDB" id="D2VF79"/>
<keyword evidence="2" id="KW-0175">Coiled coil</keyword>
<comment type="similarity">
    <text evidence="1">Belongs to the patched family.</text>
</comment>
<feature type="transmembrane region" description="Helical" evidence="4">
    <location>
        <begin position="303"/>
        <end position="325"/>
    </location>
</feature>
<keyword evidence="4" id="KW-0472">Membrane</keyword>
<feature type="transmembrane region" description="Helical" evidence="4">
    <location>
        <begin position="469"/>
        <end position="492"/>
    </location>
</feature>
<feature type="transmembrane region" description="Helical" evidence="4">
    <location>
        <begin position="730"/>
        <end position="753"/>
    </location>
</feature>
<evidence type="ECO:0000256" key="2">
    <source>
        <dbReference type="SAM" id="Coils"/>
    </source>
</evidence>
<feature type="transmembrane region" description="Helical" evidence="4">
    <location>
        <begin position="250"/>
        <end position="269"/>
    </location>
</feature>